<dbReference type="AlphaFoldDB" id="A0A1X4G9F7"/>
<dbReference type="eggNOG" id="arCOG13028">
    <property type="taxonomic scope" value="Archaea"/>
</dbReference>
<feature type="domain" description="Alpha/beta hydrolase fold-5" evidence="3">
    <location>
        <begin position="82"/>
        <end position="244"/>
    </location>
</feature>
<evidence type="ECO:0000313" key="5">
    <source>
        <dbReference type="Proteomes" id="UP000193587"/>
    </source>
</evidence>
<evidence type="ECO:0000313" key="4">
    <source>
        <dbReference type="EMBL" id="OSO93824.1"/>
    </source>
</evidence>
<feature type="region of interest" description="Disordered" evidence="1">
    <location>
        <begin position="277"/>
        <end position="297"/>
    </location>
</feature>
<dbReference type="InterPro" id="IPR029059">
    <property type="entry name" value="AB_hydrolase_5"/>
</dbReference>
<keyword evidence="4" id="KW-0378">Hydrolase</keyword>
<organism evidence="4 5">
    <name type="scientific">Halorubrum ezzemoulense DSM 17463</name>
    <dbReference type="NCBI Taxonomy" id="1121945"/>
    <lineage>
        <taxon>Archaea</taxon>
        <taxon>Methanobacteriati</taxon>
        <taxon>Methanobacteriota</taxon>
        <taxon>Stenosarchaea group</taxon>
        <taxon>Halobacteria</taxon>
        <taxon>Halobacteriales</taxon>
        <taxon>Haloferacaceae</taxon>
        <taxon>Halorubrum</taxon>
    </lineage>
</organism>
<accession>A0A1X4G9F7</accession>
<evidence type="ECO:0000259" key="3">
    <source>
        <dbReference type="Pfam" id="PF12695"/>
    </source>
</evidence>
<feature type="transmembrane region" description="Helical" evidence="2">
    <location>
        <begin position="17"/>
        <end position="41"/>
    </location>
</feature>
<dbReference type="Gene3D" id="3.40.50.1820">
    <property type="entry name" value="alpha/beta hydrolase"/>
    <property type="match status" value="1"/>
</dbReference>
<proteinExistence type="predicted"/>
<comment type="caution">
    <text evidence="4">The sequence shown here is derived from an EMBL/GenBank/DDBJ whole genome shotgun (WGS) entry which is preliminary data.</text>
</comment>
<feature type="region of interest" description="Disordered" evidence="1">
    <location>
        <begin position="229"/>
        <end position="265"/>
    </location>
</feature>
<evidence type="ECO:0000256" key="2">
    <source>
        <dbReference type="SAM" id="Phobius"/>
    </source>
</evidence>
<dbReference type="SUPFAM" id="SSF53474">
    <property type="entry name" value="alpha/beta-Hydrolases"/>
    <property type="match status" value="1"/>
</dbReference>
<keyword evidence="2" id="KW-0812">Transmembrane</keyword>
<evidence type="ECO:0000256" key="1">
    <source>
        <dbReference type="SAM" id="MobiDB-lite"/>
    </source>
</evidence>
<dbReference type="InterPro" id="IPR029058">
    <property type="entry name" value="AB_hydrolase_fold"/>
</dbReference>
<keyword evidence="2" id="KW-1133">Transmembrane helix</keyword>
<dbReference type="Proteomes" id="UP000193587">
    <property type="component" value="Unassembled WGS sequence"/>
</dbReference>
<keyword evidence="2" id="KW-0472">Membrane</keyword>
<protein>
    <submittedName>
        <fullName evidence="4">Alpha/beta hydrolase</fullName>
    </submittedName>
</protein>
<dbReference type="RefSeq" id="WP_085682834.1">
    <property type="nucleotide sequence ID" value="NZ_NEDJ01000075.1"/>
</dbReference>
<dbReference type="GO" id="GO:0016787">
    <property type="term" value="F:hydrolase activity"/>
    <property type="evidence" value="ECO:0007669"/>
    <property type="project" value="UniProtKB-KW"/>
</dbReference>
<dbReference type="Pfam" id="PF12695">
    <property type="entry name" value="Abhydrolase_5"/>
    <property type="match status" value="1"/>
</dbReference>
<dbReference type="EMBL" id="NEDJ01000075">
    <property type="protein sequence ID" value="OSO93824.1"/>
    <property type="molecule type" value="Genomic_DNA"/>
</dbReference>
<sequence>MREAEGIAHRLPGPRRLAVAGGAIVLFVAIVGGGAAAYFAAGMGPDADAVAAVEADPDITVDRTAVGTAVRDGPVTASTVGLVYYPGARVAHESYVPTAAEIVAAADRIALVVGVDAPLNLAVLAPDRADRVRERHPEAGVWAVGGHSLGGAMACRHAAENAAAYEALVLHAAYCDRDVSDSGLDVLSVLGGADGVIDAERERASRANLPSDARIVKLAGVNHAGFGAYGPQRGDGPASLSPDASREAVGNATGTWLSEGGAATHSVEPRLVPDRGAWSVADRGPRSPGSAVLVVAG</sequence>
<dbReference type="STRING" id="1121945.GCA_000421805_02569"/>
<gene>
    <name evidence="4" type="ORF">B9H04_15180</name>
</gene>
<reference evidence="4 5" key="1">
    <citation type="submission" date="2017-04" db="EMBL/GenBank/DDBJ databases">
        <title>MLSA of the genus Halorubrum.</title>
        <authorList>
            <person name="De La Haba R."/>
            <person name="Sanchez-Porro C."/>
            <person name="Infante-Dominguez C."/>
            <person name="Ventosa A."/>
        </authorList>
    </citation>
    <scope>NUCLEOTIDE SEQUENCE [LARGE SCALE GENOMIC DNA]</scope>
    <source>
        <strain evidence="4 5">DSM 17463</strain>
    </source>
</reference>
<name>A0A1X4G9F7_HALEZ</name>